<evidence type="ECO:0000313" key="1">
    <source>
        <dbReference type="EMBL" id="GAU98028.1"/>
    </source>
</evidence>
<dbReference type="EMBL" id="BDGG01000004">
    <property type="protein sequence ID" value="GAU98028.1"/>
    <property type="molecule type" value="Genomic_DNA"/>
</dbReference>
<organism evidence="1 2">
    <name type="scientific">Ramazzottius varieornatus</name>
    <name type="common">Water bear</name>
    <name type="synonym">Tardigrade</name>
    <dbReference type="NCBI Taxonomy" id="947166"/>
    <lineage>
        <taxon>Eukaryota</taxon>
        <taxon>Metazoa</taxon>
        <taxon>Ecdysozoa</taxon>
        <taxon>Tardigrada</taxon>
        <taxon>Eutardigrada</taxon>
        <taxon>Parachela</taxon>
        <taxon>Hypsibioidea</taxon>
        <taxon>Ramazzottiidae</taxon>
        <taxon>Ramazzottius</taxon>
    </lineage>
</organism>
<comment type="caution">
    <text evidence="1">The sequence shown here is derived from an EMBL/GenBank/DDBJ whole genome shotgun (WGS) entry which is preliminary data.</text>
</comment>
<accession>A0A1D1VHR8</accession>
<reference evidence="1 2" key="1">
    <citation type="journal article" date="2016" name="Nat. Commun.">
        <title>Extremotolerant tardigrade genome and improved radiotolerance of human cultured cells by tardigrade-unique protein.</title>
        <authorList>
            <person name="Hashimoto T."/>
            <person name="Horikawa D.D."/>
            <person name="Saito Y."/>
            <person name="Kuwahara H."/>
            <person name="Kozuka-Hata H."/>
            <person name="Shin-I T."/>
            <person name="Minakuchi Y."/>
            <person name="Ohishi K."/>
            <person name="Motoyama A."/>
            <person name="Aizu T."/>
            <person name="Enomoto A."/>
            <person name="Kondo K."/>
            <person name="Tanaka S."/>
            <person name="Hara Y."/>
            <person name="Koshikawa S."/>
            <person name="Sagara H."/>
            <person name="Miura T."/>
            <person name="Yokobori S."/>
            <person name="Miyagawa K."/>
            <person name="Suzuki Y."/>
            <person name="Kubo T."/>
            <person name="Oyama M."/>
            <person name="Kohara Y."/>
            <person name="Fujiyama A."/>
            <person name="Arakawa K."/>
            <person name="Katayama T."/>
            <person name="Toyoda A."/>
            <person name="Kunieda T."/>
        </authorList>
    </citation>
    <scope>NUCLEOTIDE SEQUENCE [LARGE SCALE GENOMIC DNA]</scope>
    <source>
        <strain evidence="1 2">YOKOZUNA-1</strain>
    </source>
</reference>
<evidence type="ECO:0000313" key="2">
    <source>
        <dbReference type="Proteomes" id="UP000186922"/>
    </source>
</evidence>
<protein>
    <submittedName>
        <fullName evidence="1">Uncharacterized protein</fullName>
    </submittedName>
</protein>
<gene>
    <name evidence="1" type="primary">RvY_09231</name>
    <name evidence="1" type="synonym">RvY_09231.2</name>
    <name evidence="1" type="ORF">RvY_09231-2</name>
</gene>
<keyword evidence="2" id="KW-1185">Reference proteome</keyword>
<proteinExistence type="predicted"/>
<name>A0A1D1VHR8_RAMVA</name>
<dbReference type="AlphaFoldDB" id="A0A1D1VHR8"/>
<sequence length="109" mass="12585">MLYVQISSPTLGPGIPLFSHHPLKLAGWSKSLTTSHVSGYFYGWTMVQYRCPRRMNYRTHSAQDIFGPTRSSRFMSRPRSGHPLILKREHCRIEYGSFSERVSHGRCGR</sequence>
<dbReference type="Proteomes" id="UP000186922">
    <property type="component" value="Unassembled WGS sequence"/>
</dbReference>